<comment type="caution">
    <text evidence="3">The sequence shown here is derived from an EMBL/GenBank/DDBJ whole genome shotgun (WGS) entry which is preliminary data.</text>
</comment>
<feature type="region of interest" description="Disordered" evidence="1">
    <location>
        <begin position="1"/>
        <end position="23"/>
    </location>
</feature>
<evidence type="ECO:0000259" key="2">
    <source>
        <dbReference type="PROSITE" id="PS51186"/>
    </source>
</evidence>
<proteinExistence type="predicted"/>
<protein>
    <recommendedName>
        <fullName evidence="2">N-acetyltransferase domain-containing protein</fullName>
    </recommendedName>
</protein>
<keyword evidence="4" id="KW-1185">Reference proteome</keyword>
<dbReference type="InterPro" id="IPR016181">
    <property type="entry name" value="Acyl_CoA_acyltransferase"/>
</dbReference>
<evidence type="ECO:0000313" key="3">
    <source>
        <dbReference type="EMBL" id="GAA0536046.1"/>
    </source>
</evidence>
<dbReference type="Gene3D" id="3.40.630.30">
    <property type="match status" value="1"/>
</dbReference>
<dbReference type="SUPFAM" id="SSF55729">
    <property type="entry name" value="Acyl-CoA N-acyltransferases (Nat)"/>
    <property type="match status" value="1"/>
</dbReference>
<gene>
    <name evidence="3" type="ORF">GCM10009533_39050</name>
</gene>
<dbReference type="Proteomes" id="UP001500729">
    <property type="component" value="Unassembled WGS sequence"/>
</dbReference>
<dbReference type="InterPro" id="IPR000182">
    <property type="entry name" value="GNAT_dom"/>
</dbReference>
<evidence type="ECO:0000313" key="4">
    <source>
        <dbReference type="Proteomes" id="UP001500729"/>
    </source>
</evidence>
<evidence type="ECO:0000256" key="1">
    <source>
        <dbReference type="SAM" id="MobiDB-lite"/>
    </source>
</evidence>
<dbReference type="PROSITE" id="PS51186">
    <property type="entry name" value="GNAT"/>
    <property type="match status" value="1"/>
</dbReference>
<name>A0ABP3N8R8_SACER</name>
<dbReference type="Pfam" id="PF00583">
    <property type="entry name" value="Acetyltransf_1"/>
    <property type="match status" value="1"/>
</dbReference>
<dbReference type="CDD" id="cd04301">
    <property type="entry name" value="NAT_SF"/>
    <property type="match status" value="1"/>
</dbReference>
<reference evidence="4" key="1">
    <citation type="journal article" date="2019" name="Int. J. Syst. Evol. Microbiol.">
        <title>The Global Catalogue of Microorganisms (GCM) 10K type strain sequencing project: providing services to taxonomists for standard genome sequencing and annotation.</title>
        <authorList>
            <consortium name="The Broad Institute Genomics Platform"/>
            <consortium name="The Broad Institute Genome Sequencing Center for Infectious Disease"/>
            <person name="Wu L."/>
            <person name="Ma J."/>
        </authorList>
    </citation>
    <scope>NUCLEOTIDE SEQUENCE [LARGE SCALE GENOMIC DNA]</scope>
    <source>
        <strain evidence="4">JCM 10303</strain>
    </source>
</reference>
<organism evidence="3 4">
    <name type="scientific">Saccharopolyspora erythraea</name>
    <name type="common">Streptomyces erythraeus</name>
    <dbReference type="NCBI Taxonomy" id="1836"/>
    <lineage>
        <taxon>Bacteria</taxon>
        <taxon>Bacillati</taxon>
        <taxon>Actinomycetota</taxon>
        <taxon>Actinomycetes</taxon>
        <taxon>Pseudonocardiales</taxon>
        <taxon>Pseudonocardiaceae</taxon>
        <taxon>Saccharopolyspora</taxon>
    </lineage>
</organism>
<accession>A0ABP3N8R8</accession>
<feature type="domain" description="N-acetyltransferase" evidence="2">
    <location>
        <begin position="8"/>
        <end position="153"/>
    </location>
</feature>
<sequence>MSPVPEDYTWRSPRAGDAGRGESMIRGVAVRDRPTLESTAADFAEALGETDLTSDGFGVFRGEALVGYSLLRSGRDGRWYEVQRCVHGEHRGRGLGTVLLGWGRAQAAQRRAVAGTAGELRVWCPDHSAARKSLGELPGRAARVTSEPLLEPR</sequence>
<dbReference type="EMBL" id="BAAAGS010000025">
    <property type="protein sequence ID" value="GAA0536046.1"/>
    <property type="molecule type" value="Genomic_DNA"/>
</dbReference>